<comment type="similarity">
    <text evidence="3">Belongs to the glycosyl hydrolase 18 family. Chitinase class V subfamily.</text>
</comment>
<keyword evidence="5" id="KW-0964">Secreted</keyword>
<evidence type="ECO:0000256" key="14">
    <source>
        <dbReference type="SAM" id="MobiDB-lite"/>
    </source>
</evidence>
<dbReference type="Pfam" id="PF00187">
    <property type="entry name" value="Chitin_bind_1"/>
    <property type="match status" value="2"/>
</dbReference>
<comment type="catalytic activity">
    <reaction evidence="1">
        <text>Random endo-hydrolysis of N-acetyl-beta-D-glucosaminide (1-&gt;4)-beta-linkages in chitin and chitodextrins.</text>
        <dbReference type="EC" id="3.2.1.14"/>
    </reaction>
</comment>
<evidence type="ECO:0000256" key="2">
    <source>
        <dbReference type="ARBA" id="ARBA00004613"/>
    </source>
</evidence>
<reference evidence="18" key="1">
    <citation type="submission" date="2023-06" db="EMBL/GenBank/DDBJ databases">
        <title>Genome-scale phylogeny and comparative genomics of the fungal order Sordariales.</title>
        <authorList>
            <consortium name="Lawrence Berkeley National Laboratory"/>
            <person name="Hensen N."/>
            <person name="Bonometti L."/>
            <person name="Westerberg I."/>
            <person name="Brannstrom I.O."/>
            <person name="Guillou S."/>
            <person name="Cros-Aarteil S."/>
            <person name="Calhoun S."/>
            <person name="Haridas S."/>
            <person name="Kuo A."/>
            <person name="Mondo S."/>
            <person name="Pangilinan J."/>
            <person name="Riley R."/>
            <person name="Labutti K."/>
            <person name="Andreopoulos B."/>
            <person name="Lipzen A."/>
            <person name="Chen C."/>
            <person name="Yanf M."/>
            <person name="Daum C."/>
            <person name="Ng V."/>
            <person name="Clum A."/>
            <person name="Steindorff A."/>
            <person name="Ohm R."/>
            <person name="Martin F."/>
            <person name="Silar P."/>
            <person name="Natvig D."/>
            <person name="Lalanne C."/>
            <person name="Gautier V."/>
            <person name="Ament-Velasquez S.L."/>
            <person name="Kruys A."/>
            <person name="Hutchinson M.I."/>
            <person name="Powell A.J."/>
            <person name="Barry K."/>
            <person name="Miller A.N."/>
            <person name="Grigoriev I.V."/>
            <person name="Debuchy R."/>
            <person name="Gladieux P."/>
            <person name="Thoren M.H."/>
            <person name="Johannesson H."/>
        </authorList>
    </citation>
    <scope>NUCLEOTIDE SEQUENCE</scope>
    <source>
        <strain evidence="18">PSN4</strain>
    </source>
</reference>
<keyword evidence="12" id="KW-1015">Disulfide bond</keyword>
<keyword evidence="7 13" id="KW-0378">Hydrolase</keyword>
<dbReference type="SUPFAM" id="SSF54556">
    <property type="entry name" value="Chitinase insertion domain"/>
    <property type="match status" value="1"/>
</dbReference>
<dbReference type="CDD" id="cd00035">
    <property type="entry name" value="ChtBD1"/>
    <property type="match status" value="2"/>
</dbReference>
<dbReference type="SUPFAM" id="SSF51445">
    <property type="entry name" value="(Trans)glycosidases"/>
    <property type="match status" value="1"/>
</dbReference>
<evidence type="ECO:0000313" key="18">
    <source>
        <dbReference type="EMBL" id="KAK1749926.1"/>
    </source>
</evidence>
<dbReference type="InterPro" id="IPR017853">
    <property type="entry name" value="GH"/>
</dbReference>
<dbReference type="GO" id="GO:0008843">
    <property type="term" value="F:endochitinase activity"/>
    <property type="evidence" value="ECO:0007669"/>
    <property type="project" value="UniProtKB-EC"/>
</dbReference>
<dbReference type="Gene3D" id="3.10.50.10">
    <property type="match status" value="1"/>
</dbReference>
<evidence type="ECO:0000313" key="19">
    <source>
        <dbReference type="Proteomes" id="UP001239445"/>
    </source>
</evidence>
<proteinExistence type="inferred from homology"/>
<comment type="subcellular location">
    <subcellularLocation>
        <location evidence="2">Secreted</location>
    </subcellularLocation>
</comment>
<keyword evidence="19" id="KW-1185">Reference proteome</keyword>
<dbReference type="PROSITE" id="PS01095">
    <property type="entry name" value="GH18_1"/>
    <property type="match status" value="1"/>
</dbReference>
<accession>A0AAJ0B1H6</accession>
<dbReference type="PROSITE" id="PS50941">
    <property type="entry name" value="CHIT_BIND_I_2"/>
    <property type="match status" value="2"/>
</dbReference>
<keyword evidence="8" id="KW-0146">Chitin degradation</keyword>
<evidence type="ECO:0000256" key="9">
    <source>
        <dbReference type="ARBA" id="ARBA00023277"/>
    </source>
</evidence>
<evidence type="ECO:0000256" key="1">
    <source>
        <dbReference type="ARBA" id="ARBA00000822"/>
    </source>
</evidence>
<dbReference type="InterPro" id="IPR011583">
    <property type="entry name" value="Chitinase_II/V-like_cat"/>
</dbReference>
<feature type="compositionally biased region" description="Basic and acidic residues" evidence="14">
    <location>
        <begin position="969"/>
        <end position="978"/>
    </location>
</feature>
<dbReference type="EC" id="3.2.1.14" evidence="4"/>
<dbReference type="Gene3D" id="3.20.20.80">
    <property type="entry name" value="Glycosidases"/>
    <property type="match status" value="1"/>
</dbReference>
<dbReference type="PROSITE" id="PS51910">
    <property type="entry name" value="GH18_2"/>
    <property type="match status" value="1"/>
</dbReference>
<dbReference type="InterPro" id="IPR018371">
    <property type="entry name" value="Chitin-binding_1_CS"/>
</dbReference>
<evidence type="ECO:0000259" key="16">
    <source>
        <dbReference type="PROSITE" id="PS50941"/>
    </source>
</evidence>
<dbReference type="SMART" id="SM00636">
    <property type="entry name" value="Glyco_18"/>
    <property type="match status" value="1"/>
</dbReference>
<feature type="disulfide bond" evidence="12">
    <location>
        <begin position="126"/>
        <end position="140"/>
    </location>
</feature>
<dbReference type="InterPro" id="IPR001579">
    <property type="entry name" value="Glyco_hydro_18_chit_AS"/>
</dbReference>
<dbReference type="InterPro" id="IPR001223">
    <property type="entry name" value="Glyco_hydro18_cat"/>
</dbReference>
<evidence type="ECO:0000256" key="10">
    <source>
        <dbReference type="ARBA" id="ARBA00023295"/>
    </source>
</evidence>
<comment type="caution">
    <text evidence="12">Lacks conserved residue(s) required for the propagation of feature annotation.</text>
</comment>
<evidence type="ECO:0000256" key="15">
    <source>
        <dbReference type="SAM" id="SignalP"/>
    </source>
</evidence>
<evidence type="ECO:0000256" key="7">
    <source>
        <dbReference type="ARBA" id="ARBA00022801"/>
    </source>
</evidence>
<feature type="disulfide bond" evidence="12">
    <location>
        <begin position="121"/>
        <end position="133"/>
    </location>
</feature>
<dbReference type="SUPFAM" id="SSF57016">
    <property type="entry name" value="Plant lectins/antimicrobial peptides"/>
    <property type="match status" value="2"/>
</dbReference>
<keyword evidence="10 13" id="KW-0326">Glycosidase</keyword>
<name>A0AAJ0B1H6_9PEZI</name>
<feature type="disulfide bond" evidence="12">
    <location>
        <begin position="57"/>
        <end position="61"/>
    </location>
</feature>
<evidence type="ECO:0000256" key="4">
    <source>
        <dbReference type="ARBA" id="ARBA00012729"/>
    </source>
</evidence>
<evidence type="ECO:0000256" key="11">
    <source>
        <dbReference type="ARBA" id="ARBA00023326"/>
    </source>
</evidence>
<evidence type="ECO:0000256" key="8">
    <source>
        <dbReference type="ARBA" id="ARBA00023024"/>
    </source>
</evidence>
<evidence type="ECO:0000259" key="17">
    <source>
        <dbReference type="PROSITE" id="PS51910"/>
    </source>
</evidence>
<evidence type="ECO:0000256" key="3">
    <source>
        <dbReference type="ARBA" id="ARBA00008682"/>
    </source>
</evidence>
<organism evidence="18 19">
    <name type="scientific">Echria macrotheca</name>
    <dbReference type="NCBI Taxonomy" id="438768"/>
    <lineage>
        <taxon>Eukaryota</taxon>
        <taxon>Fungi</taxon>
        <taxon>Dikarya</taxon>
        <taxon>Ascomycota</taxon>
        <taxon>Pezizomycotina</taxon>
        <taxon>Sordariomycetes</taxon>
        <taxon>Sordariomycetidae</taxon>
        <taxon>Sordariales</taxon>
        <taxon>Schizotheciaceae</taxon>
        <taxon>Echria</taxon>
    </lineage>
</organism>
<feature type="region of interest" description="Disordered" evidence="14">
    <location>
        <begin position="941"/>
        <end position="987"/>
    </location>
</feature>
<sequence length="1336" mass="148622">MRIQSGTGTAFTLILLALFAVAAVQAQECSKTKLCASGCCSKFGICGTTKDHCGDGCQSTCDFKLGCDADNPCKGDECCSKFGFCGLGPDYCAKEVCVNNCGAKSYCDPGYGKEWSQIGNCPLKVCCSKWGFCGLTQEYCGDKKVKRPSCSADTASIRRVVGYYEGWAARRSCLPFRPRDIKPGVYSHLNFAFASINPQTSEIAPADAGDVELYRELTDLKKSDPALKVYIAIGGWAFTEPWMATKTAFSDLAASPARQRAFFKSLISFMATYNFDGVDIDWEYPAADDRSGREEDFKNFPTFVANLKEALASGAGSRTGLTITLPVAYWYLRHFDIVKLQDSVEFFNMMSYDLHGTWDKGTNYTQPWLNSHTNLTEITDYFDLLWRNDIDPAKVVLGLAFYSRTFTLADPGCTDVGGRCLFASGGKPGRCSNNVGTLMGSEVQEILDANSIQPKLDKDAAVKTFVYNGDWITFDDEATWRLKVKFAKSQCLGGVMVWAVSQDINAVVPTNKKRDQVLGARAGLQGTYSEQLQRATGYSSPGFKDGNPDTRVTRPHCRWTGCGEACGANYYPVYRKDTDRHSSTEYMMDSTDCKDGGIHLLCCPAYVNDVECGWYDFWNGKCGGNCPQGMIEVGSTSVACHTRVPQVACCTTKNSVGNEITAVALYNNCHWEGGNKYPCDKKESDQCNDGTKLVASRMGTGGFWCSVDRRRLDCCGPQSDDKKWDKCYWQEKRPDSSGYCHPTCPYPEVRVAMEDQPPGCRSGGWAYCCTPIYKTEAVTDNDKIALYKAAFDTYMSDPVCRYDNGATKLRVRDRPEINASSWALTKRQPGALVPHQDAQIIVPRVVAQLAMGAIVDVLFRQQVQNLVDAAYRQAVVTRNRNYEHMSTKALQNFNKELGLNEREKAIKDVSCDMDKFAEAATETDEFTRTLACTWIWNTESEFNEDGDDGGDEDQDGRPNKRRLRRRPVHVPDIEHDIPEPDENGNWPEPAEDGTMYPHEEMLHALYGRSTGAPRGYSVDAKRNDPAAPGPKFSVRSSQYWNGKDGDELIDHNQDSSRYLIESNGCGPSDYKLLTDAKKSDASGKWVSEHILELQGFPRFLEAAISGQFKKPNMRNPGNTPSPITSTPIAAIYPDIINTGWAGWNFPDSPAMIAMGVIGSTKEPTTMVVCESALNAIKSRIFRFFRPVSAVAWANCCSSTTQKAAENAFSNLQRIYGVFDYYNDANVKAKHKKAYNLVKQALSEFEAAKPSAFPFPTLQNAWKEYMTKQADAMGDFARWWVDTTLFQLRTNWNIEYFQAIAAKDAQREYYAYQTVLDITAFQAKALLHFSIDTSIFT</sequence>
<evidence type="ECO:0000256" key="6">
    <source>
        <dbReference type="ARBA" id="ARBA00022669"/>
    </source>
</evidence>
<protein>
    <recommendedName>
        <fullName evidence="4">chitinase</fullName>
        <ecNumber evidence="4">3.2.1.14</ecNumber>
    </recommendedName>
</protein>
<dbReference type="InterPro" id="IPR036861">
    <property type="entry name" value="Endochitinase-like_sf"/>
</dbReference>
<evidence type="ECO:0000256" key="5">
    <source>
        <dbReference type="ARBA" id="ARBA00022525"/>
    </source>
</evidence>
<dbReference type="SMART" id="SM00270">
    <property type="entry name" value="ChtBD1"/>
    <property type="match status" value="3"/>
</dbReference>
<dbReference type="EMBL" id="MU839851">
    <property type="protein sequence ID" value="KAK1749926.1"/>
    <property type="molecule type" value="Genomic_DNA"/>
</dbReference>
<evidence type="ECO:0000256" key="12">
    <source>
        <dbReference type="PROSITE-ProRule" id="PRU00261"/>
    </source>
</evidence>
<keyword evidence="9" id="KW-0119">Carbohydrate metabolism</keyword>
<feature type="domain" description="Chitin-binding type-1" evidence="16">
    <location>
        <begin position="26"/>
        <end position="63"/>
    </location>
</feature>
<dbReference type="GO" id="GO:0008061">
    <property type="term" value="F:chitin binding"/>
    <property type="evidence" value="ECO:0007669"/>
    <property type="project" value="UniProtKB-UniRule"/>
</dbReference>
<feature type="compositionally biased region" description="Acidic residues" evidence="14">
    <location>
        <begin position="941"/>
        <end position="954"/>
    </location>
</feature>
<comment type="caution">
    <text evidence="18">The sequence shown here is derived from an EMBL/GenBank/DDBJ whole genome shotgun (WGS) entry which is preliminary data.</text>
</comment>
<feature type="disulfide bond" evidence="12">
    <location>
        <begin position="39"/>
        <end position="53"/>
    </location>
</feature>
<feature type="signal peptide" evidence="15">
    <location>
        <begin position="1"/>
        <end position="26"/>
    </location>
</feature>
<dbReference type="PANTHER" id="PTHR11177:SF402">
    <property type="entry name" value="CHITINASE"/>
    <property type="match status" value="1"/>
</dbReference>
<dbReference type="Gene3D" id="3.30.60.10">
    <property type="entry name" value="Endochitinase-like"/>
    <property type="match status" value="3"/>
</dbReference>
<dbReference type="Pfam" id="PF00704">
    <property type="entry name" value="Glyco_hydro_18"/>
    <property type="match status" value="1"/>
</dbReference>
<dbReference type="GO" id="GO:0006032">
    <property type="term" value="P:chitin catabolic process"/>
    <property type="evidence" value="ECO:0007669"/>
    <property type="project" value="UniProtKB-KW"/>
</dbReference>
<dbReference type="PANTHER" id="PTHR11177">
    <property type="entry name" value="CHITINASE"/>
    <property type="match status" value="1"/>
</dbReference>
<evidence type="ECO:0000256" key="13">
    <source>
        <dbReference type="RuleBase" id="RU000489"/>
    </source>
</evidence>
<gene>
    <name evidence="18" type="ORF">QBC47DRAFT_311058</name>
</gene>
<feature type="chain" id="PRO_5042483400" description="chitinase" evidence="15">
    <location>
        <begin position="27"/>
        <end position="1336"/>
    </location>
</feature>
<keyword evidence="6 12" id="KW-0147">Chitin-binding</keyword>
<dbReference type="GO" id="GO:0005576">
    <property type="term" value="C:extracellular region"/>
    <property type="evidence" value="ECO:0007669"/>
    <property type="project" value="UniProtKB-SubCell"/>
</dbReference>
<keyword evidence="15" id="KW-0732">Signal</keyword>
<dbReference type="InterPro" id="IPR029070">
    <property type="entry name" value="Chitinase_insertion_sf"/>
</dbReference>
<feature type="compositionally biased region" description="Basic residues" evidence="14">
    <location>
        <begin position="959"/>
        <end position="968"/>
    </location>
</feature>
<feature type="domain" description="Chitin-binding type-1" evidence="16">
    <location>
        <begin position="98"/>
        <end position="152"/>
    </location>
</feature>
<dbReference type="InterPro" id="IPR001002">
    <property type="entry name" value="Chitin-bd_1"/>
</dbReference>
<dbReference type="GO" id="GO:0000272">
    <property type="term" value="P:polysaccharide catabolic process"/>
    <property type="evidence" value="ECO:0007669"/>
    <property type="project" value="UniProtKB-KW"/>
</dbReference>
<feature type="domain" description="GH18" evidence="17">
    <location>
        <begin position="158"/>
        <end position="521"/>
    </location>
</feature>
<dbReference type="PROSITE" id="PS00026">
    <property type="entry name" value="CHIT_BIND_I_1"/>
    <property type="match status" value="1"/>
</dbReference>
<dbReference type="InterPro" id="IPR050314">
    <property type="entry name" value="Glycosyl_Hydrlase_18"/>
</dbReference>
<keyword evidence="11" id="KW-0624">Polysaccharide degradation</keyword>
<dbReference type="Proteomes" id="UP001239445">
    <property type="component" value="Unassembled WGS sequence"/>
</dbReference>